<sequence>MLDSSPMRNTCFTTPPPFTASRFFAGATDVSQWYHRKRNSAPRTHRPSRDLLHLPENQGATKLRPQTHQTLKEADQPEQPRRNQKPTKTVLSEPPLPGSESRRIWCWRSHRSSETKAGDDDIEKSPLPRNQPDRNGVRRTPPKVHLVLPLCQIEKRGQS</sequence>
<evidence type="ECO:0000256" key="1">
    <source>
        <dbReference type="SAM" id="MobiDB-lite"/>
    </source>
</evidence>
<feature type="compositionally biased region" description="Polar residues" evidence="1">
    <location>
        <begin position="58"/>
        <end position="69"/>
    </location>
</feature>
<feature type="compositionally biased region" description="Basic and acidic residues" evidence="1">
    <location>
        <begin position="111"/>
        <end position="136"/>
    </location>
</feature>
<organism evidence="2 3">
    <name type="scientific">Brassica cretica</name>
    <name type="common">Mustard</name>
    <dbReference type="NCBI Taxonomy" id="69181"/>
    <lineage>
        <taxon>Eukaryota</taxon>
        <taxon>Viridiplantae</taxon>
        <taxon>Streptophyta</taxon>
        <taxon>Embryophyta</taxon>
        <taxon>Tracheophyta</taxon>
        <taxon>Spermatophyta</taxon>
        <taxon>Magnoliopsida</taxon>
        <taxon>eudicotyledons</taxon>
        <taxon>Gunneridae</taxon>
        <taxon>Pentapetalae</taxon>
        <taxon>rosids</taxon>
        <taxon>malvids</taxon>
        <taxon>Brassicales</taxon>
        <taxon>Brassicaceae</taxon>
        <taxon>Brassiceae</taxon>
        <taxon>Brassica</taxon>
    </lineage>
</organism>
<feature type="compositionally biased region" description="Basic residues" evidence="1">
    <location>
        <begin position="37"/>
        <end position="46"/>
    </location>
</feature>
<accession>A0A8S9N0U9</accession>
<dbReference type="EMBL" id="QGKX02002183">
    <property type="protein sequence ID" value="KAF3488873.1"/>
    <property type="molecule type" value="Genomic_DNA"/>
</dbReference>
<dbReference type="Proteomes" id="UP000712600">
    <property type="component" value="Unassembled WGS sequence"/>
</dbReference>
<name>A0A8S9N0U9_BRACR</name>
<evidence type="ECO:0000313" key="2">
    <source>
        <dbReference type="EMBL" id="KAF3488873.1"/>
    </source>
</evidence>
<protein>
    <submittedName>
        <fullName evidence="2">Uncharacterized protein</fullName>
    </submittedName>
</protein>
<comment type="caution">
    <text evidence="2">The sequence shown here is derived from an EMBL/GenBank/DDBJ whole genome shotgun (WGS) entry which is preliminary data.</text>
</comment>
<proteinExistence type="predicted"/>
<feature type="compositionally biased region" description="Basic and acidic residues" evidence="1">
    <location>
        <begin position="70"/>
        <end position="81"/>
    </location>
</feature>
<reference evidence="2" key="1">
    <citation type="submission" date="2019-12" db="EMBL/GenBank/DDBJ databases">
        <title>Genome sequencing and annotation of Brassica cretica.</title>
        <authorList>
            <person name="Studholme D.J."/>
            <person name="Sarris P."/>
        </authorList>
    </citation>
    <scope>NUCLEOTIDE SEQUENCE</scope>
    <source>
        <strain evidence="2">PFS-109/04</strain>
        <tissue evidence="2">Leaf</tissue>
    </source>
</reference>
<feature type="region of interest" description="Disordered" evidence="1">
    <location>
        <begin position="37"/>
        <end position="159"/>
    </location>
</feature>
<gene>
    <name evidence="2" type="ORF">F2Q69_00056433</name>
</gene>
<evidence type="ECO:0000313" key="3">
    <source>
        <dbReference type="Proteomes" id="UP000712600"/>
    </source>
</evidence>
<dbReference type="AlphaFoldDB" id="A0A8S9N0U9"/>